<evidence type="ECO:0000313" key="5">
    <source>
        <dbReference type="Proteomes" id="UP001233999"/>
    </source>
</evidence>
<dbReference type="PROSITE" id="PS51718">
    <property type="entry name" value="G_DYNAMIN_2"/>
    <property type="match status" value="1"/>
</dbReference>
<dbReference type="Proteomes" id="UP001233999">
    <property type="component" value="Unassembled WGS sequence"/>
</dbReference>
<dbReference type="PANTHER" id="PTHR11566">
    <property type="entry name" value="DYNAMIN"/>
    <property type="match status" value="1"/>
</dbReference>
<dbReference type="InterPro" id="IPR045063">
    <property type="entry name" value="Dynamin_N"/>
</dbReference>
<reference evidence="4" key="1">
    <citation type="journal article" date="2023" name="IScience">
        <title>Live-bearing cockroach genome reveals convergent evolutionary mechanisms linked to viviparity in insects and beyond.</title>
        <authorList>
            <person name="Fouks B."/>
            <person name="Harrison M.C."/>
            <person name="Mikhailova A.A."/>
            <person name="Marchal E."/>
            <person name="English S."/>
            <person name="Carruthers M."/>
            <person name="Jennings E.C."/>
            <person name="Chiamaka E.L."/>
            <person name="Frigard R.A."/>
            <person name="Pippel M."/>
            <person name="Attardo G.M."/>
            <person name="Benoit J.B."/>
            <person name="Bornberg-Bauer E."/>
            <person name="Tobe S.S."/>
        </authorList>
    </citation>
    <scope>NUCLEOTIDE SEQUENCE</scope>
    <source>
        <strain evidence="4">Stay&amp;Tobe</strain>
    </source>
</reference>
<reference evidence="4" key="2">
    <citation type="submission" date="2023-05" db="EMBL/GenBank/DDBJ databases">
        <authorList>
            <person name="Fouks B."/>
        </authorList>
    </citation>
    <scope>NUCLEOTIDE SEQUENCE</scope>
    <source>
        <strain evidence="4">Stay&amp;Tobe</strain>
        <tissue evidence="4">Testes</tissue>
    </source>
</reference>
<proteinExistence type="predicted"/>
<dbReference type="GO" id="GO:0003924">
    <property type="term" value="F:GTPase activity"/>
    <property type="evidence" value="ECO:0007669"/>
    <property type="project" value="TreeGrafter"/>
</dbReference>
<organism evidence="4 5">
    <name type="scientific">Diploptera punctata</name>
    <name type="common">Pacific beetle cockroach</name>
    <dbReference type="NCBI Taxonomy" id="6984"/>
    <lineage>
        <taxon>Eukaryota</taxon>
        <taxon>Metazoa</taxon>
        <taxon>Ecdysozoa</taxon>
        <taxon>Arthropoda</taxon>
        <taxon>Hexapoda</taxon>
        <taxon>Insecta</taxon>
        <taxon>Pterygota</taxon>
        <taxon>Neoptera</taxon>
        <taxon>Polyneoptera</taxon>
        <taxon>Dictyoptera</taxon>
        <taxon>Blattodea</taxon>
        <taxon>Blaberoidea</taxon>
        <taxon>Blaberidae</taxon>
        <taxon>Diplopterinae</taxon>
        <taxon>Diploptera</taxon>
    </lineage>
</organism>
<dbReference type="GO" id="GO:0005525">
    <property type="term" value="F:GTP binding"/>
    <property type="evidence" value="ECO:0007669"/>
    <property type="project" value="InterPro"/>
</dbReference>
<feature type="coiled-coil region" evidence="1">
    <location>
        <begin position="217"/>
        <end position="265"/>
    </location>
</feature>
<feature type="non-terminal residue" evidence="4">
    <location>
        <position position="1"/>
    </location>
</feature>
<dbReference type="InterPro" id="IPR027417">
    <property type="entry name" value="P-loop_NTPase"/>
</dbReference>
<dbReference type="GO" id="GO:0008053">
    <property type="term" value="P:mitochondrial fusion"/>
    <property type="evidence" value="ECO:0007669"/>
    <property type="project" value="TreeGrafter"/>
</dbReference>
<dbReference type="InterPro" id="IPR022812">
    <property type="entry name" value="Dynamin"/>
</dbReference>
<comment type="caution">
    <text evidence="4">The sequence shown here is derived from an EMBL/GenBank/DDBJ whole genome shotgun (WGS) entry which is preliminary data.</text>
</comment>
<dbReference type="GO" id="GO:0031966">
    <property type="term" value="C:mitochondrial membrane"/>
    <property type="evidence" value="ECO:0007669"/>
    <property type="project" value="TreeGrafter"/>
</dbReference>
<dbReference type="GO" id="GO:0008017">
    <property type="term" value="F:microtubule binding"/>
    <property type="evidence" value="ECO:0007669"/>
    <property type="project" value="TreeGrafter"/>
</dbReference>
<dbReference type="GO" id="GO:0000266">
    <property type="term" value="P:mitochondrial fission"/>
    <property type="evidence" value="ECO:0007669"/>
    <property type="project" value="TreeGrafter"/>
</dbReference>
<accession>A0AAD8E3Q5</accession>
<dbReference type="AlphaFoldDB" id="A0AAD8E3Q5"/>
<dbReference type="InterPro" id="IPR030381">
    <property type="entry name" value="G_DYNAMIN_dom"/>
</dbReference>
<gene>
    <name evidence="4" type="ORF">L9F63_007500</name>
</gene>
<dbReference type="GO" id="GO:0005758">
    <property type="term" value="C:mitochondrial intermembrane space"/>
    <property type="evidence" value="ECO:0007669"/>
    <property type="project" value="TreeGrafter"/>
</dbReference>
<keyword evidence="1" id="KW-0175">Coiled coil</keyword>
<protein>
    <recommendedName>
        <fullName evidence="3">Dynamin-type G domain-containing protein</fullName>
    </recommendedName>
</protein>
<dbReference type="Pfam" id="PF00350">
    <property type="entry name" value="Dynamin_N"/>
    <property type="match status" value="1"/>
</dbReference>
<evidence type="ECO:0000256" key="2">
    <source>
        <dbReference type="SAM" id="Phobius"/>
    </source>
</evidence>
<dbReference type="PRINTS" id="PR00195">
    <property type="entry name" value="DYNAMIN"/>
</dbReference>
<evidence type="ECO:0000256" key="1">
    <source>
        <dbReference type="SAM" id="Coils"/>
    </source>
</evidence>
<dbReference type="GO" id="GO:0005874">
    <property type="term" value="C:microtubule"/>
    <property type="evidence" value="ECO:0007669"/>
    <property type="project" value="TreeGrafter"/>
</dbReference>
<evidence type="ECO:0000313" key="4">
    <source>
        <dbReference type="EMBL" id="KAJ9575639.1"/>
    </source>
</evidence>
<dbReference type="Gene3D" id="3.40.50.300">
    <property type="entry name" value="P-loop containing nucleotide triphosphate hydrolases"/>
    <property type="match status" value="1"/>
</dbReference>
<keyword evidence="2" id="KW-0812">Transmembrane</keyword>
<dbReference type="PANTHER" id="PTHR11566:SF67">
    <property type="entry name" value="DYNAMIN-LIKE 120 KDA PROTEIN, MITOCHONDRIAL"/>
    <property type="match status" value="1"/>
</dbReference>
<dbReference type="GO" id="GO:0048312">
    <property type="term" value="P:intracellular distribution of mitochondria"/>
    <property type="evidence" value="ECO:0007669"/>
    <property type="project" value="TreeGrafter"/>
</dbReference>
<dbReference type="GO" id="GO:0016559">
    <property type="term" value="P:peroxisome fission"/>
    <property type="evidence" value="ECO:0007669"/>
    <property type="project" value="TreeGrafter"/>
</dbReference>
<name>A0AAD8E3Q5_DIPPU</name>
<dbReference type="GO" id="GO:0006897">
    <property type="term" value="P:endocytosis"/>
    <property type="evidence" value="ECO:0007669"/>
    <property type="project" value="TreeGrafter"/>
</dbReference>
<keyword evidence="5" id="KW-1185">Reference proteome</keyword>
<dbReference type="SUPFAM" id="SSF52540">
    <property type="entry name" value="P-loop containing nucleoside triphosphate hydrolases"/>
    <property type="match status" value="1"/>
</dbReference>
<keyword evidence="2" id="KW-0472">Membrane</keyword>
<feature type="domain" description="Dynamin-type G" evidence="3">
    <location>
        <begin position="304"/>
        <end position="449"/>
    </location>
</feature>
<evidence type="ECO:0000259" key="3">
    <source>
        <dbReference type="PROSITE" id="PS51718"/>
    </source>
</evidence>
<sequence>MEQIICGKFGYGVLFVAKGCRQHLARMPYTVKRNSLVVPFKHGIVISHREICHSALRNLLKPRPILVSVSPNQQIVSTRGYAMIVARILRGALKIRYLILGGAVGGGITLQKTYEQWKENLPDMTWIDEYLPKSEQWTAFRGTLMDIKDRMITLNLKLDPRLKAYGHEKYKNFREWFDKRLDDAIEAADNNKLDATFSHNSTTDVKMNAMAFTKLGSENVDEEYKKKETNQQRMERLQDELIKVQIKYQRELERLERENKELRKQILLRGASKVSSKKVKKSLIDMYSDVLDELSEYDSSYNTQDHLPRVVVVGDQSSGKTSVLEMVAQARIFPRGAGEMMTRAPVKVTLSEGPYHIAQFRDSAREFDLTKESDLAELRREVEIRMKKSVRDGKTVSNDVISMSVKGPGLQRMVLVDLPGIISRSMFLLEYLIFLIAYAALIVFFLNCL</sequence>
<feature type="transmembrane region" description="Helical" evidence="2">
    <location>
        <begin position="426"/>
        <end position="446"/>
    </location>
</feature>
<keyword evidence="2" id="KW-1133">Transmembrane helix</keyword>
<dbReference type="EMBL" id="JASPKZ010009827">
    <property type="protein sequence ID" value="KAJ9575639.1"/>
    <property type="molecule type" value="Genomic_DNA"/>
</dbReference>